<gene>
    <name evidence="7" type="ORF">AWU65_01230</name>
</gene>
<dbReference type="InterPro" id="IPR003339">
    <property type="entry name" value="ABC/ECF_trnsptr_transmembrane"/>
</dbReference>
<feature type="transmembrane region" description="Helical" evidence="6">
    <location>
        <begin position="26"/>
        <end position="43"/>
    </location>
</feature>
<proteinExistence type="predicted"/>
<evidence type="ECO:0000256" key="1">
    <source>
        <dbReference type="ARBA" id="ARBA00004141"/>
    </source>
</evidence>
<keyword evidence="2" id="KW-1003">Cell membrane</keyword>
<keyword evidence="4 6" id="KW-1133">Transmembrane helix</keyword>
<comment type="subcellular location">
    <subcellularLocation>
        <location evidence="1">Membrane</location>
        <topology evidence="1">Multi-pass membrane protein</topology>
    </subcellularLocation>
</comment>
<evidence type="ECO:0000256" key="6">
    <source>
        <dbReference type="SAM" id="Phobius"/>
    </source>
</evidence>
<dbReference type="RefSeq" id="WP_006210376.1">
    <property type="nucleotide sequence ID" value="NZ_CP028366.1"/>
</dbReference>
<dbReference type="OrthoDB" id="8075495at2"/>
<dbReference type="Proteomes" id="UP000076796">
    <property type="component" value="Unassembled WGS sequence"/>
</dbReference>
<dbReference type="InterPro" id="IPR051611">
    <property type="entry name" value="ECF_transporter_component"/>
</dbReference>
<dbReference type="PANTHER" id="PTHR34857">
    <property type="entry name" value="SLL0384 PROTEIN"/>
    <property type="match status" value="1"/>
</dbReference>
<dbReference type="AlphaFoldDB" id="A0A163DJM7"/>
<feature type="transmembrane region" description="Helical" evidence="6">
    <location>
        <begin position="117"/>
        <end position="140"/>
    </location>
</feature>
<feature type="transmembrane region" description="Helical" evidence="6">
    <location>
        <begin position="49"/>
        <end position="67"/>
    </location>
</feature>
<evidence type="ECO:0000256" key="4">
    <source>
        <dbReference type="ARBA" id="ARBA00022989"/>
    </source>
</evidence>
<keyword evidence="8" id="KW-1185">Reference proteome</keyword>
<evidence type="ECO:0000313" key="8">
    <source>
        <dbReference type="Proteomes" id="UP000076796"/>
    </source>
</evidence>
<organism evidence="7 8">
    <name type="scientific">Paenibacillus glucanolyticus</name>
    <dbReference type="NCBI Taxonomy" id="59843"/>
    <lineage>
        <taxon>Bacteria</taxon>
        <taxon>Bacillati</taxon>
        <taxon>Bacillota</taxon>
        <taxon>Bacilli</taxon>
        <taxon>Bacillales</taxon>
        <taxon>Paenibacillaceae</taxon>
        <taxon>Paenibacillus</taxon>
    </lineage>
</organism>
<feature type="transmembrane region" description="Helical" evidence="6">
    <location>
        <begin position="74"/>
        <end position="97"/>
    </location>
</feature>
<dbReference type="PANTHER" id="PTHR34857:SF2">
    <property type="entry name" value="SLL0384 PROTEIN"/>
    <property type="match status" value="1"/>
</dbReference>
<dbReference type="GO" id="GO:0005886">
    <property type="term" value="C:plasma membrane"/>
    <property type="evidence" value="ECO:0007669"/>
    <property type="project" value="UniProtKB-ARBA"/>
</dbReference>
<keyword evidence="3 6" id="KW-0812">Transmembrane</keyword>
<dbReference type="GeneID" id="97555373"/>
<protein>
    <submittedName>
        <fullName evidence="7">Cobalt transport family protein</fullName>
    </submittedName>
</protein>
<comment type="caution">
    <text evidence="7">The sequence shown here is derived from an EMBL/GenBank/DDBJ whole genome shotgun (WGS) entry which is preliminary data.</text>
</comment>
<reference evidence="7" key="1">
    <citation type="journal article" date="2016" name="Genome Announc.">
        <title>Draft genomes of two strains of Paenibacillus glucanolyticus with capability to degrade lignocellulose.</title>
        <authorList>
            <person name="Mathews S.L."/>
            <person name="Pawlak J."/>
            <person name="Grunden A.M."/>
        </authorList>
    </citation>
    <scope>NUCLEOTIDE SEQUENCE [LARGE SCALE GENOMIC DNA]</scope>
    <source>
        <strain evidence="7">SLM1</strain>
    </source>
</reference>
<evidence type="ECO:0000256" key="3">
    <source>
        <dbReference type="ARBA" id="ARBA00022692"/>
    </source>
</evidence>
<accession>A0A163DJM7</accession>
<evidence type="ECO:0000256" key="5">
    <source>
        <dbReference type="ARBA" id="ARBA00023136"/>
    </source>
</evidence>
<feature type="transmembrane region" description="Helical" evidence="6">
    <location>
        <begin position="247"/>
        <end position="265"/>
    </location>
</feature>
<dbReference type="EMBL" id="LWMH01000003">
    <property type="protein sequence ID" value="KZS43271.1"/>
    <property type="molecule type" value="Genomic_DNA"/>
</dbReference>
<dbReference type="Pfam" id="PF02361">
    <property type="entry name" value="CbiQ"/>
    <property type="match status" value="1"/>
</dbReference>
<evidence type="ECO:0000256" key="2">
    <source>
        <dbReference type="ARBA" id="ARBA00022475"/>
    </source>
</evidence>
<keyword evidence="5 6" id="KW-0472">Membrane</keyword>
<name>A0A163DJM7_9BACL</name>
<sequence>MQKNILFGQFIEQDSLIHRLDPRTKLLGMVLMMVSFLALRTWVDYAAATAFVLIVMGLSHISIWMYLRTLKPVWFILVFTWTYNAILTPGTTILWSWSFISLTAEGIETGTVVVWRIGLMILLASILTLTTKPLALALGLEKLLSPLSRLHVPVEQISLMVVIAIRFIPTIMEELERIMLAQKARGYDITALKLPKRLLAYIPIVVPLFMTTIQRAEQLSLAIDARAYGNGKGRSSYRVLRLTTTDFRAGGCTIGFIFVLLLLSGG</sequence>
<dbReference type="CDD" id="cd16914">
    <property type="entry name" value="EcfT"/>
    <property type="match status" value="1"/>
</dbReference>
<evidence type="ECO:0000313" key="7">
    <source>
        <dbReference type="EMBL" id="KZS43271.1"/>
    </source>
</evidence>